<keyword evidence="3" id="KW-1185">Reference proteome</keyword>
<dbReference type="EMBL" id="JAUSVM010000001">
    <property type="protein sequence ID" value="MDQ0426821.1"/>
    <property type="molecule type" value="Genomic_DNA"/>
</dbReference>
<protein>
    <submittedName>
        <fullName evidence="2">Uncharacterized protein</fullName>
    </submittedName>
</protein>
<accession>A0ABU0GN89</accession>
<feature type="compositionally biased region" description="Low complexity" evidence="1">
    <location>
        <begin position="42"/>
        <end position="72"/>
    </location>
</feature>
<reference evidence="2 3" key="1">
    <citation type="submission" date="2023-07" db="EMBL/GenBank/DDBJ databases">
        <title>Sequencing the genomes of 1000 actinobacteria strains.</title>
        <authorList>
            <person name="Klenk H.-P."/>
        </authorList>
    </citation>
    <scope>NUCLEOTIDE SEQUENCE [LARGE SCALE GENOMIC DNA]</scope>
    <source>
        <strain evidence="2 3">DSM 14785</strain>
    </source>
</reference>
<organism evidence="2 3">
    <name type="scientific">Cellulomonas iranensis</name>
    <dbReference type="NCBI Taxonomy" id="76862"/>
    <lineage>
        <taxon>Bacteria</taxon>
        <taxon>Bacillati</taxon>
        <taxon>Actinomycetota</taxon>
        <taxon>Actinomycetes</taxon>
        <taxon>Micrococcales</taxon>
        <taxon>Cellulomonadaceae</taxon>
        <taxon>Cellulomonas</taxon>
    </lineage>
</organism>
<dbReference type="RefSeq" id="WP_070319805.1">
    <property type="nucleotide sequence ID" value="NZ_JAUSVM010000001.1"/>
</dbReference>
<sequence>MTGTSTLERVARARAALAAAERRTGARSVLTGELAVGGTVAAPSPAARAAARSTGARSTAPGAPASAPDSAGETAPDLPGRAAAPTARVVASPAATEPRGDVHDVLRERAEHLAGVRPVPDGAPASAPSSAVPAASAVPAVFAEDAPTRRTSLLTSERPPLPVPPPLADLLPDGLRRGATTTVLGSTSLALGVLAHACASGAWAVAVGHPRLGLLAAAQAGVDLARFALVPDPGPDAATVLAALVDGIDVVLVGPDAPLADADRRRLSARARERGAALVTTVAWPGAHVVLEAGAARWSGVGAGDGRLRTCALTVRRTGRGSAAVPTSADVVLPFAPPGEHVPAGPVRRRTPAAGGLRLVG</sequence>
<evidence type="ECO:0000313" key="2">
    <source>
        <dbReference type="EMBL" id="MDQ0426821.1"/>
    </source>
</evidence>
<evidence type="ECO:0000313" key="3">
    <source>
        <dbReference type="Proteomes" id="UP001240250"/>
    </source>
</evidence>
<evidence type="ECO:0000256" key="1">
    <source>
        <dbReference type="SAM" id="MobiDB-lite"/>
    </source>
</evidence>
<gene>
    <name evidence="2" type="ORF">JO380_003202</name>
</gene>
<proteinExistence type="predicted"/>
<dbReference type="Proteomes" id="UP001240250">
    <property type="component" value="Unassembled WGS sequence"/>
</dbReference>
<comment type="caution">
    <text evidence="2">The sequence shown here is derived from an EMBL/GenBank/DDBJ whole genome shotgun (WGS) entry which is preliminary data.</text>
</comment>
<feature type="region of interest" description="Disordered" evidence="1">
    <location>
        <begin position="342"/>
        <end position="361"/>
    </location>
</feature>
<name>A0ABU0GN89_9CELL</name>
<feature type="region of interest" description="Disordered" evidence="1">
    <location>
        <begin position="42"/>
        <end position="102"/>
    </location>
</feature>